<gene>
    <name evidence="8" type="primary">BnaCnng19130D</name>
    <name evidence="8" type="ORF">GSBRNA2T00096600001</name>
</gene>
<dbReference type="PANTHER" id="PTHR45644">
    <property type="entry name" value="AAA ATPASE, PUTATIVE (AFU_ORTHOLOGUE AFUA_2G12920)-RELATED-RELATED"/>
    <property type="match status" value="1"/>
</dbReference>
<feature type="region of interest" description="Disordered" evidence="6">
    <location>
        <begin position="363"/>
        <end position="388"/>
    </location>
</feature>
<dbReference type="InterPro" id="IPR056653">
    <property type="entry name" value="DUF7751"/>
</dbReference>
<keyword evidence="3" id="KW-1000">Mitochondrion outer membrane</keyword>
<dbReference type="SUPFAM" id="SSF52540">
    <property type="entry name" value="P-loop containing nucleoside triphosphate hydrolases"/>
    <property type="match status" value="1"/>
</dbReference>
<organism evidence="8 9">
    <name type="scientific">Brassica napus</name>
    <name type="common">Rape</name>
    <dbReference type="NCBI Taxonomy" id="3708"/>
    <lineage>
        <taxon>Eukaryota</taxon>
        <taxon>Viridiplantae</taxon>
        <taxon>Streptophyta</taxon>
        <taxon>Embryophyta</taxon>
        <taxon>Tracheophyta</taxon>
        <taxon>Spermatophyta</taxon>
        <taxon>Magnoliopsida</taxon>
        <taxon>eudicotyledons</taxon>
        <taxon>Gunneridae</taxon>
        <taxon>Pentapetalae</taxon>
        <taxon>rosids</taxon>
        <taxon>malvids</taxon>
        <taxon>Brassicales</taxon>
        <taxon>Brassicaceae</taxon>
        <taxon>Brassiceae</taxon>
        <taxon>Brassica</taxon>
    </lineage>
</organism>
<feature type="region of interest" description="Disordered" evidence="6">
    <location>
        <begin position="1"/>
        <end position="96"/>
    </location>
</feature>
<dbReference type="SUPFAM" id="SSF49879">
    <property type="entry name" value="SMAD/FHA domain"/>
    <property type="match status" value="1"/>
</dbReference>
<dbReference type="InterPro" id="IPR003960">
    <property type="entry name" value="ATPase_AAA_CS"/>
</dbReference>
<dbReference type="OMA" id="ERSKWNQ"/>
<dbReference type="STRING" id="3708.A0A078IK57"/>
<keyword evidence="4" id="KW-0067">ATP-binding</keyword>
<evidence type="ECO:0000256" key="2">
    <source>
        <dbReference type="ARBA" id="ARBA00022741"/>
    </source>
</evidence>
<evidence type="ECO:0000256" key="4">
    <source>
        <dbReference type="ARBA" id="ARBA00022840"/>
    </source>
</evidence>
<dbReference type="InterPro" id="IPR027417">
    <property type="entry name" value="P-loop_NTPase"/>
</dbReference>
<protein>
    <submittedName>
        <fullName evidence="8">BnaCnng19130D protein</fullName>
    </submittedName>
</protein>
<dbReference type="PaxDb" id="3708-A0A078IK57"/>
<dbReference type="InterPro" id="IPR003593">
    <property type="entry name" value="AAA+_ATPase"/>
</dbReference>
<dbReference type="Pfam" id="PF24933">
    <property type="entry name" value="DUF7751"/>
    <property type="match status" value="1"/>
</dbReference>
<dbReference type="Gene3D" id="3.40.50.300">
    <property type="entry name" value="P-loop containing nucleotide triphosphate hydrolases"/>
    <property type="match status" value="1"/>
</dbReference>
<proteinExistence type="predicted"/>
<feature type="region of interest" description="Disordered" evidence="6">
    <location>
        <begin position="310"/>
        <end position="342"/>
    </location>
</feature>
<dbReference type="InterPro" id="IPR008984">
    <property type="entry name" value="SMAD_FHA_dom_sf"/>
</dbReference>
<dbReference type="Pfam" id="PF00004">
    <property type="entry name" value="AAA"/>
    <property type="match status" value="1"/>
</dbReference>
<keyword evidence="9" id="KW-1185">Reference proteome</keyword>
<dbReference type="InterPro" id="IPR041569">
    <property type="entry name" value="AAA_lid_3"/>
</dbReference>
<accession>A0A078IK57</accession>
<dbReference type="Gramene" id="CDY50381">
    <property type="protein sequence ID" value="CDY50381"/>
    <property type="gene ID" value="GSBRNA2T00096600001"/>
</dbReference>
<evidence type="ECO:0000313" key="9">
    <source>
        <dbReference type="Proteomes" id="UP000028999"/>
    </source>
</evidence>
<feature type="domain" description="AAA+ ATPase" evidence="7">
    <location>
        <begin position="933"/>
        <end position="1070"/>
    </location>
</feature>
<name>A0A078IK57_BRANA</name>
<dbReference type="FunFam" id="3.40.50.300:FF:000416">
    <property type="entry name" value="p-loop nucleoside triphosphate hydrolase superfamily protein"/>
    <property type="match status" value="1"/>
</dbReference>
<evidence type="ECO:0000256" key="6">
    <source>
        <dbReference type="SAM" id="MobiDB-lite"/>
    </source>
</evidence>
<dbReference type="GO" id="GO:0005741">
    <property type="term" value="C:mitochondrial outer membrane"/>
    <property type="evidence" value="ECO:0000318"/>
    <property type="project" value="GO_Central"/>
</dbReference>
<dbReference type="Proteomes" id="UP000028999">
    <property type="component" value="Unassembled WGS sequence"/>
</dbReference>
<dbReference type="EMBL" id="LK032905">
    <property type="protein sequence ID" value="CDY50381.1"/>
    <property type="molecule type" value="Genomic_DNA"/>
</dbReference>
<feature type="compositionally biased region" description="Low complexity" evidence="6">
    <location>
        <begin position="1"/>
        <end position="28"/>
    </location>
</feature>
<dbReference type="InterPro" id="IPR051701">
    <property type="entry name" value="Mito_OM_Translocase_MSP1"/>
</dbReference>
<dbReference type="CDD" id="cd19520">
    <property type="entry name" value="RecA-like_ATAD1"/>
    <property type="match status" value="1"/>
</dbReference>
<keyword evidence="5" id="KW-0496">Mitochondrion</keyword>
<dbReference type="InterPro" id="IPR003959">
    <property type="entry name" value="ATPase_AAA_core"/>
</dbReference>
<dbReference type="GO" id="GO:0005524">
    <property type="term" value="F:ATP binding"/>
    <property type="evidence" value="ECO:0007669"/>
    <property type="project" value="UniProtKB-KW"/>
</dbReference>
<dbReference type="PROSITE" id="PS00674">
    <property type="entry name" value="AAA"/>
    <property type="match status" value="1"/>
</dbReference>
<keyword evidence="2" id="KW-0547">Nucleotide-binding</keyword>
<evidence type="ECO:0000313" key="8">
    <source>
        <dbReference type="EMBL" id="CDY50381.1"/>
    </source>
</evidence>
<comment type="subcellular location">
    <subcellularLocation>
        <location evidence="1">Mitochondrion outer membrane</location>
        <topology evidence="1">Single-pass membrane protein</topology>
    </subcellularLocation>
</comment>
<dbReference type="SMART" id="SM00382">
    <property type="entry name" value="AAA"/>
    <property type="match status" value="1"/>
</dbReference>
<dbReference type="Pfam" id="PF17862">
    <property type="entry name" value="AAA_lid_3"/>
    <property type="match status" value="1"/>
</dbReference>
<dbReference type="Gene3D" id="1.10.8.60">
    <property type="match status" value="1"/>
</dbReference>
<evidence type="ECO:0000256" key="3">
    <source>
        <dbReference type="ARBA" id="ARBA00022787"/>
    </source>
</evidence>
<keyword evidence="3" id="KW-0472">Membrane</keyword>
<dbReference type="AlphaFoldDB" id="A0A078IK57"/>
<evidence type="ECO:0000256" key="5">
    <source>
        <dbReference type="ARBA" id="ARBA00023128"/>
    </source>
</evidence>
<evidence type="ECO:0000256" key="1">
    <source>
        <dbReference type="ARBA" id="ARBA00004572"/>
    </source>
</evidence>
<evidence type="ECO:0000259" key="7">
    <source>
        <dbReference type="SMART" id="SM00382"/>
    </source>
</evidence>
<dbReference type="GO" id="GO:0016887">
    <property type="term" value="F:ATP hydrolysis activity"/>
    <property type="evidence" value="ECO:0007669"/>
    <property type="project" value="InterPro"/>
</dbReference>
<feature type="compositionally biased region" description="Low complexity" evidence="6">
    <location>
        <begin position="39"/>
        <end position="63"/>
    </location>
</feature>
<reference evidence="8 9" key="1">
    <citation type="journal article" date="2014" name="Science">
        <title>Plant genetics. Early allopolyploid evolution in the post-Neolithic Brassica napus oilseed genome.</title>
        <authorList>
            <person name="Chalhoub B."/>
            <person name="Denoeud F."/>
            <person name="Liu S."/>
            <person name="Parkin I.A."/>
            <person name="Tang H."/>
            <person name="Wang X."/>
            <person name="Chiquet J."/>
            <person name="Belcram H."/>
            <person name="Tong C."/>
            <person name="Samans B."/>
            <person name="Correa M."/>
            <person name="Da Silva C."/>
            <person name="Just J."/>
            <person name="Falentin C."/>
            <person name="Koh C.S."/>
            <person name="Le Clainche I."/>
            <person name="Bernard M."/>
            <person name="Bento P."/>
            <person name="Noel B."/>
            <person name="Labadie K."/>
            <person name="Alberti A."/>
            <person name="Charles M."/>
            <person name="Arnaud D."/>
            <person name="Guo H."/>
            <person name="Daviaud C."/>
            <person name="Alamery S."/>
            <person name="Jabbari K."/>
            <person name="Zhao M."/>
            <person name="Edger P.P."/>
            <person name="Chelaifa H."/>
            <person name="Tack D."/>
            <person name="Lassalle G."/>
            <person name="Mestiri I."/>
            <person name="Schnel N."/>
            <person name="Le Paslier M.C."/>
            <person name="Fan G."/>
            <person name="Renault V."/>
            <person name="Bayer P.E."/>
            <person name="Golicz A.A."/>
            <person name="Manoli S."/>
            <person name="Lee T.H."/>
            <person name="Thi V.H."/>
            <person name="Chalabi S."/>
            <person name="Hu Q."/>
            <person name="Fan C."/>
            <person name="Tollenaere R."/>
            <person name="Lu Y."/>
            <person name="Battail C."/>
            <person name="Shen J."/>
            <person name="Sidebottom C.H."/>
            <person name="Wang X."/>
            <person name="Canaguier A."/>
            <person name="Chauveau A."/>
            <person name="Berard A."/>
            <person name="Deniot G."/>
            <person name="Guan M."/>
            <person name="Liu Z."/>
            <person name="Sun F."/>
            <person name="Lim Y.P."/>
            <person name="Lyons E."/>
            <person name="Town C.D."/>
            <person name="Bancroft I."/>
            <person name="Wang X."/>
            <person name="Meng J."/>
            <person name="Ma J."/>
            <person name="Pires J.C."/>
            <person name="King G.J."/>
            <person name="Brunel D."/>
            <person name="Delourme R."/>
            <person name="Renard M."/>
            <person name="Aury J.M."/>
            <person name="Adams K.L."/>
            <person name="Batley J."/>
            <person name="Snowdon R.J."/>
            <person name="Tost J."/>
            <person name="Edwards D."/>
            <person name="Zhou Y."/>
            <person name="Hua W."/>
            <person name="Sharpe A.G."/>
            <person name="Paterson A.H."/>
            <person name="Guan C."/>
            <person name="Wincker P."/>
        </authorList>
    </citation>
    <scope>NUCLEOTIDE SEQUENCE [LARGE SCALE GENOMIC DNA]</scope>
    <source>
        <strain evidence="9">cv. Darmor-bzh</strain>
    </source>
</reference>
<feature type="compositionally biased region" description="Low complexity" evidence="6">
    <location>
        <begin position="70"/>
        <end position="79"/>
    </location>
</feature>
<dbReference type="PANTHER" id="PTHR45644:SF70">
    <property type="entry name" value="AAA+ ATPASE DOMAIN-CONTAINING PROTEIN"/>
    <property type="match status" value="1"/>
</dbReference>
<sequence length="1201" mass="129949">MVETRSSSSASKRFCSSSSPEPSASSPRPSKRSKVKIDAASTAIESASASAAAEPAGSSSASEVPIENQGPGSDPGSESGEPELRSSDPQQGVDAAEKPVVLTDVPLREASPEIDANPEVDVLATPTVAEEVVADGEKSKAGKKRAKAPWAKLLSQYPQNPHRIMRGPVFTVGRRGCDLSIKDQSMPSTLCELKQAENGGPSVATLEITGNGVLVQVNGKCYQKGALVHLRGGDEVIFNISGRHAYIFQPLKDENQAAPDRASSQILFETRGGRVHSETRAGESSAVDGASILASLSKYRNLHLRPPIAKSAKRQQNPEVPQEPPSCNDCISDTDMNDADSNNDHAAIASVEKTAASTSYTANENLNADGSGLDPFQEADGGNPPTSGYEIRPILRLLGESSSLDIRGISKLLDERREVRELLKEFDISSTISTRRQAFKDSLRGGVLIAQNIDVSLDSFPYFLSATTKDVLIASMYVHMKGGSKFAKYASDLPTTSPRILLSGPAGSEIYQEMLAKALAKNFGAKLMIVDSLLLPGGSPAREAESSKEGDRVKFLGPSSSAISSLQGPPLRGPTIGFQGKVVLAFEDNASSKIGIRFDRPVPDGNDLGGLCEEDHGFFCAASSLRLDGSSGDDADKLAINEIFEVAHSEAEGGSLILFLKDIEKSLVGNSDVYATLKSKLENLPDNIVVLASQTQLDTRKEKAHPGGFLFTKFGGNQTALLDLAFPDNFSKLHDRSKETPKSMKQITRLFPNKVAIQLPQAEALLSDWKEKLDRDTELLKVQANITSILGVLTKNRLDCPDLGTLSIKDQTLLPESVEKVVGWALSHHLMNCAEPTVKDNKLVISAESITYGLQMLHGVQDENKSLKKSLKDVVTENEFEKKLLSDVIPPSDIGVSFDDIGALENVKDTLKELVMLPLQRPELFDKGQLTKPTKGILLFGPPGTGKTMLAKAVATEAGANFINISMSSITSKWFGEGEKYVKAVFSLASKIAPSVIFVDEVDSMLGRRENPGEHEAMRKMKNEFMINWDGLRTKDRERVLVLAATNRPFDLDEAVIRRLPRRLMVNLPDATNRSKILSVILAKEEIGPDVDLEAIANMTDGYSGSDLKNLCVTAAHLPIREILEKEKKEKTAAEAENRPTPPLYSCTDIRPLTMTDFKAAHEQVCASVSTDSSNMNELQQWNELYGEGGSRKKTSLSYFM</sequence>